<feature type="DNA-binding region" description="H-T-H motif" evidence="2">
    <location>
        <begin position="34"/>
        <end position="53"/>
    </location>
</feature>
<dbReference type="Pfam" id="PF00440">
    <property type="entry name" value="TetR_N"/>
    <property type="match status" value="1"/>
</dbReference>
<dbReference type="Gene3D" id="1.10.357.10">
    <property type="entry name" value="Tetracycline Repressor, domain 2"/>
    <property type="match status" value="1"/>
</dbReference>
<evidence type="ECO:0000259" key="3">
    <source>
        <dbReference type="PROSITE" id="PS50977"/>
    </source>
</evidence>
<name>A0ABU6AWL6_9NOCA</name>
<dbReference type="InterPro" id="IPR050109">
    <property type="entry name" value="HTH-type_TetR-like_transc_reg"/>
</dbReference>
<feature type="domain" description="HTH tetR-type" evidence="3">
    <location>
        <begin position="11"/>
        <end position="71"/>
    </location>
</feature>
<keyword evidence="1 2" id="KW-0238">DNA-binding</keyword>
<dbReference type="SUPFAM" id="SSF48498">
    <property type="entry name" value="Tetracyclin repressor-like, C-terminal domain"/>
    <property type="match status" value="1"/>
</dbReference>
<protein>
    <submittedName>
        <fullName evidence="4">TetR/AcrR family transcriptional regulator</fullName>
    </submittedName>
</protein>
<dbReference type="Proteomes" id="UP001348098">
    <property type="component" value="Unassembled WGS sequence"/>
</dbReference>
<evidence type="ECO:0000313" key="4">
    <source>
        <dbReference type="EMBL" id="MEB3511840.1"/>
    </source>
</evidence>
<reference evidence="4 5" key="1">
    <citation type="submission" date="2023-12" db="EMBL/GenBank/DDBJ databases">
        <title>novel species in genus Nocarida.</title>
        <authorList>
            <person name="Li Z."/>
        </authorList>
    </citation>
    <scope>NUCLEOTIDE SEQUENCE [LARGE SCALE GENOMIC DNA]</scope>
    <source>
        <strain evidence="4 5">CDC186</strain>
    </source>
</reference>
<evidence type="ECO:0000313" key="5">
    <source>
        <dbReference type="Proteomes" id="UP001348098"/>
    </source>
</evidence>
<dbReference type="InterPro" id="IPR001647">
    <property type="entry name" value="HTH_TetR"/>
</dbReference>
<dbReference type="PANTHER" id="PTHR30055">
    <property type="entry name" value="HTH-TYPE TRANSCRIPTIONAL REGULATOR RUTR"/>
    <property type="match status" value="1"/>
</dbReference>
<dbReference type="PANTHER" id="PTHR30055:SF200">
    <property type="entry name" value="HTH-TYPE TRANSCRIPTIONAL REPRESSOR BDCR"/>
    <property type="match status" value="1"/>
</dbReference>
<sequence>MTDTEDRSRADQTRARLLDAAVVAFAERGFHGSTTRDITSIAGVSTGTIYVYHRSKEELLYQISRAGHLDTLERVRAAIASAQDPAGQLLAVMKEFTIHHARAHTVARIINYELAALSPEHQQEIKEIRRAIEGEVRSLIERGAAAGVFENSNTHMAATALLSLGIDIARWYHEGGSWSPEEIGDYYADLALRIVGGRRPSSAESARSGRSRG</sequence>
<evidence type="ECO:0000256" key="2">
    <source>
        <dbReference type="PROSITE-ProRule" id="PRU00335"/>
    </source>
</evidence>
<gene>
    <name evidence="4" type="ORF">U3653_17565</name>
</gene>
<accession>A0ABU6AWL6</accession>
<organism evidence="4 5">
    <name type="scientific">Nocardia implantans</name>
    <dbReference type="NCBI Taxonomy" id="3108168"/>
    <lineage>
        <taxon>Bacteria</taxon>
        <taxon>Bacillati</taxon>
        <taxon>Actinomycetota</taxon>
        <taxon>Actinomycetes</taxon>
        <taxon>Mycobacteriales</taxon>
        <taxon>Nocardiaceae</taxon>
        <taxon>Nocardia</taxon>
    </lineage>
</organism>
<dbReference type="SUPFAM" id="SSF46689">
    <property type="entry name" value="Homeodomain-like"/>
    <property type="match status" value="1"/>
</dbReference>
<comment type="caution">
    <text evidence="4">The sequence shown here is derived from an EMBL/GenBank/DDBJ whole genome shotgun (WGS) entry which is preliminary data.</text>
</comment>
<keyword evidence="5" id="KW-1185">Reference proteome</keyword>
<dbReference type="Pfam" id="PF17932">
    <property type="entry name" value="TetR_C_24"/>
    <property type="match status" value="1"/>
</dbReference>
<dbReference type="InterPro" id="IPR041490">
    <property type="entry name" value="KstR2_TetR_C"/>
</dbReference>
<dbReference type="EMBL" id="JAYKYQ010000007">
    <property type="protein sequence ID" value="MEB3511840.1"/>
    <property type="molecule type" value="Genomic_DNA"/>
</dbReference>
<dbReference type="RefSeq" id="WP_195081382.1">
    <property type="nucleotide sequence ID" value="NZ_JAYESH010000006.1"/>
</dbReference>
<dbReference type="PROSITE" id="PS50977">
    <property type="entry name" value="HTH_TETR_2"/>
    <property type="match status" value="1"/>
</dbReference>
<evidence type="ECO:0000256" key="1">
    <source>
        <dbReference type="ARBA" id="ARBA00023125"/>
    </source>
</evidence>
<dbReference type="PRINTS" id="PR00455">
    <property type="entry name" value="HTHTETR"/>
</dbReference>
<proteinExistence type="predicted"/>
<dbReference type="InterPro" id="IPR009057">
    <property type="entry name" value="Homeodomain-like_sf"/>
</dbReference>
<dbReference type="InterPro" id="IPR036271">
    <property type="entry name" value="Tet_transcr_reg_TetR-rel_C_sf"/>
</dbReference>